<dbReference type="PANTHER" id="PTHR23206">
    <property type="entry name" value="MASK PROTEIN"/>
    <property type="match status" value="1"/>
</dbReference>
<dbReference type="InterPro" id="IPR051631">
    <property type="entry name" value="Ankyrin-KH/SAM_domain"/>
</dbReference>
<reference evidence="5 6" key="1">
    <citation type="journal article" date="2024" name="bioRxiv">
        <title>A reference genome for Trichogramma kaykai: A tiny desert-dwelling parasitoid wasp with competing sex-ratio distorters.</title>
        <authorList>
            <person name="Culotta J."/>
            <person name="Lindsey A.R."/>
        </authorList>
    </citation>
    <scope>NUCLEOTIDE SEQUENCE [LARGE SCALE GENOMIC DNA]</scope>
    <source>
        <strain evidence="5 6">KSX58</strain>
    </source>
</reference>
<dbReference type="PANTHER" id="PTHR23206:SF7">
    <property type="entry name" value="PROTEIN KINASE DOMAIN-CONTAINING PROTEIN"/>
    <property type="match status" value="1"/>
</dbReference>
<gene>
    <name evidence="5" type="ORF">TKK_009059</name>
</gene>
<feature type="repeat" description="ANK" evidence="3">
    <location>
        <begin position="130"/>
        <end position="162"/>
    </location>
</feature>
<keyword evidence="2 3" id="KW-0040">ANK repeat</keyword>
<evidence type="ECO:0000256" key="1">
    <source>
        <dbReference type="ARBA" id="ARBA00022737"/>
    </source>
</evidence>
<feature type="repeat" description="ANK" evidence="3">
    <location>
        <begin position="61"/>
        <end position="93"/>
    </location>
</feature>
<proteinExistence type="predicted"/>
<keyword evidence="6" id="KW-1185">Reference proteome</keyword>
<evidence type="ECO:0000256" key="4">
    <source>
        <dbReference type="SAM" id="MobiDB-lite"/>
    </source>
</evidence>
<feature type="repeat" description="ANK" evidence="3">
    <location>
        <begin position="278"/>
        <end position="306"/>
    </location>
</feature>
<sequence>MYFPCSKTIGELFRIYDRFDVNYTDEDGYTHFHIACKYGCVDVVKKFLELGQDPNFVVEKTGDSPLHLALLSDKKEVAKLLLRNGANLILANNDGSTPLHLIAYDGLTDKFFEICSDRRQPIEIDSRDNEGNTPLNLALRNNSKEAVETLLRNGADPNLVNEEGKTPLHVMTNGWTETNVAKSFLDISYALNRPVQIDARDNKGNTPLHLALAMECISKTFIELLLRSGADPNSTNVDGLTPLHFLCANEHDDEFVGIFFNLNDELNQTVQIDARDHLGRTPLQMAVANICPEVVEFLLNRGADLSFFVFPTENQFRKSFEESYYKEGDGKLRLASSLLLIVEHLEKRGYEMNRREALKIVEFFIKYKLFEKPEDLDEGWDNNDVDDDNDDDDDDNDDGDGDGDEAKDLLKSLSLYDLIRLRPEEAAKLLTYKDYLELPYSNILCGLPFGPSEACHRHLCEKLSRGFFRRWSLELFWELTKYQLPILCCEMIIKDLMNEDLCHICLAATNQGS</sequence>
<accession>A0ABD2WVL4</accession>
<evidence type="ECO:0000313" key="5">
    <source>
        <dbReference type="EMBL" id="KAL3397021.1"/>
    </source>
</evidence>
<dbReference type="AlphaFoldDB" id="A0ABD2WVL4"/>
<dbReference type="PROSITE" id="PS50088">
    <property type="entry name" value="ANK_REPEAT"/>
    <property type="match status" value="5"/>
</dbReference>
<evidence type="ECO:0000313" key="6">
    <source>
        <dbReference type="Proteomes" id="UP001627154"/>
    </source>
</evidence>
<feature type="repeat" description="ANK" evidence="3">
    <location>
        <begin position="27"/>
        <end position="59"/>
    </location>
</feature>
<dbReference type="InterPro" id="IPR036770">
    <property type="entry name" value="Ankyrin_rpt-contain_sf"/>
</dbReference>
<dbReference type="InterPro" id="IPR002110">
    <property type="entry name" value="Ankyrin_rpt"/>
</dbReference>
<protein>
    <submittedName>
        <fullName evidence="5">Uncharacterized protein</fullName>
    </submittedName>
</protein>
<dbReference type="SUPFAM" id="SSF48403">
    <property type="entry name" value="Ankyrin repeat"/>
    <property type="match status" value="1"/>
</dbReference>
<dbReference type="EMBL" id="JBJJXI010000067">
    <property type="protein sequence ID" value="KAL3397021.1"/>
    <property type="molecule type" value="Genomic_DNA"/>
</dbReference>
<name>A0ABD2WVL4_9HYME</name>
<dbReference type="PROSITE" id="PS50297">
    <property type="entry name" value="ANK_REP_REGION"/>
    <property type="match status" value="5"/>
</dbReference>
<dbReference type="SMART" id="SM00248">
    <property type="entry name" value="ANK"/>
    <property type="match status" value="8"/>
</dbReference>
<dbReference type="PRINTS" id="PR01415">
    <property type="entry name" value="ANKYRIN"/>
</dbReference>
<evidence type="ECO:0000256" key="3">
    <source>
        <dbReference type="PROSITE-ProRule" id="PRU00023"/>
    </source>
</evidence>
<feature type="repeat" description="ANK" evidence="3">
    <location>
        <begin position="203"/>
        <end position="237"/>
    </location>
</feature>
<dbReference type="Gene3D" id="1.25.40.20">
    <property type="entry name" value="Ankyrin repeat-containing domain"/>
    <property type="match status" value="3"/>
</dbReference>
<evidence type="ECO:0000256" key="2">
    <source>
        <dbReference type="ARBA" id="ARBA00023043"/>
    </source>
</evidence>
<dbReference type="Proteomes" id="UP001627154">
    <property type="component" value="Unassembled WGS sequence"/>
</dbReference>
<comment type="caution">
    <text evidence="5">The sequence shown here is derived from an EMBL/GenBank/DDBJ whole genome shotgun (WGS) entry which is preliminary data.</text>
</comment>
<feature type="region of interest" description="Disordered" evidence="4">
    <location>
        <begin position="378"/>
        <end position="405"/>
    </location>
</feature>
<dbReference type="Pfam" id="PF12796">
    <property type="entry name" value="Ank_2"/>
    <property type="match status" value="3"/>
</dbReference>
<keyword evidence="1" id="KW-0677">Repeat</keyword>
<organism evidence="5 6">
    <name type="scientific">Trichogramma kaykai</name>
    <dbReference type="NCBI Taxonomy" id="54128"/>
    <lineage>
        <taxon>Eukaryota</taxon>
        <taxon>Metazoa</taxon>
        <taxon>Ecdysozoa</taxon>
        <taxon>Arthropoda</taxon>
        <taxon>Hexapoda</taxon>
        <taxon>Insecta</taxon>
        <taxon>Pterygota</taxon>
        <taxon>Neoptera</taxon>
        <taxon>Endopterygota</taxon>
        <taxon>Hymenoptera</taxon>
        <taxon>Apocrita</taxon>
        <taxon>Proctotrupomorpha</taxon>
        <taxon>Chalcidoidea</taxon>
        <taxon>Trichogrammatidae</taxon>
        <taxon>Trichogramma</taxon>
    </lineage>
</organism>
<feature type="compositionally biased region" description="Acidic residues" evidence="4">
    <location>
        <begin position="378"/>
        <end position="403"/>
    </location>
</feature>